<dbReference type="InterPro" id="IPR050300">
    <property type="entry name" value="GDXG_lipolytic_enzyme"/>
</dbReference>
<dbReference type="InterPro" id="IPR019436">
    <property type="entry name" value="Say1-like"/>
</dbReference>
<accession>G3AKA1</accession>
<proteinExistence type="predicted"/>
<organism evidence="3">
    <name type="scientific">Spathaspora passalidarum (strain NRRL Y-27907 / 11-Y1)</name>
    <dbReference type="NCBI Taxonomy" id="619300"/>
    <lineage>
        <taxon>Eukaryota</taxon>
        <taxon>Fungi</taxon>
        <taxon>Dikarya</taxon>
        <taxon>Ascomycota</taxon>
        <taxon>Saccharomycotina</taxon>
        <taxon>Pichiomycetes</taxon>
        <taxon>Debaryomycetaceae</taxon>
        <taxon>Spathaspora</taxon>
    </lineage>
</organism>
<dbReference type="eggNOG" id="ENOG502SBSE">
    <property type="taxonomic scope" value="Eukaryota"/>
</dbReference>
<dbReference type="PANTHER" id="PTHR48081">
    <property type="entry name" value="AB HYDROLASE SUPERFAMILY PROTEIN C4A8.06C"/>
    <property type="match status" value="1"/>
</dbReference>
<sequence length="387" mass="43635">MLSTVARILWLPYVGIKSVVQFYTTGTIYSVTNQEFEDSLYKNVHLAIIYHMSREITKFESKYLIHKPITSIFSQYRNNPIAQGLTNFGTKFDDNGYWVHQIPSSQSKKVLIYLHGGGYQLNMTDSQLLWAATMHYAIPKELANQVSILAVDYSLSMFDHVYPTQLWETLKVYKHLVESGYNEIHIMGDSCGAHLALSVARAIAYPDEAAEQFSHFPKFPFDFSQRLPQPKSLLLDSPWVEPCNNVKLPCAHGVDTTGDLGSPTCTMGDNFIGDNSKELINNFLTFTNTNYNDHWAQVEPITNGKTVILVGEREVLRDGIDKFHHIINKGDNVAYYVEKGGIHAAIAYVETLDYMSKSGGQKVVDGNLGNKFGITLFAKYLQQFASE</sequence>
<dbReference type="OMA" id="NEIHIMG"/>
<evidence type="ECO:0000313" key="3">
    <source>
        <dbReference type="Proteomes" id="UP000000709"/>
    </source>
</evidence>
<name>G3AKA1_SPAPN</name>
<dbReference type="RefSeq" id="XP_007375075.1">
    <property type="nucleotide sequence ID" value="XM_007375013.1"/>
</dbReference>
<dbReference type="InParanoid" id="G3AKA1"/>
<dbReference type="AlphaFoldDB" id="G3AKA1"/>
<dbReference type="SUPFAM" id="SSF53474">
    <property type="entry name" value="alpha/beta-Hydrolases"/>
    <property type="match status" value="1"/>
</dbReference>
<dbReference type="HOGENOM" id="CLU_713702_0_0_1"/>
<evidence type="ECO:0000313" key="2">
    <source>
        <dbReference type="EMBL" id="EGW33560.1"/>
    </source>
</evidence>
<dbReference type="InterPro" id="IPR029058">
    <property type="entry name" value="AB_hydrolase_fold"/>
</dbReference>
<dbReference type="Gene3D" id="3.40.50.1820">
    <property type="entry name" value="alpha/beta hydrolase"/>
    <property type="match status" value="1"/>
</dbReference>
<dbReference type="GO" id="GO:0016787">
    <property type="term" value="F:hydrolase activity"/>
    <property type="evidence" value="ECO:0007669"/>
    <property type="project" value="UniProtKB-KW"/>
</dbReference>
<protein>
    <submittedName>
        <fullName evidence="2">Arylacetamide deacetylase</fullName>
    </submittedName>
</protein>
<dbReference type="EMBL" id="GL996501">
    <property type="protein sequence ID" value="EGW33560.1"/>
    <property type="molecule type" value="Genomic_DNA"/>
</dbReference>
<keyword evidence="1" id="KW-0378">Hydrolase</keyword>
<dbReference type="PANTHER" id="PTHR48081:SF31">
    <property type="entry name" value="STERYL ACETYL HYDROLASE MUG81-RELATED"/>
    <property type="match status" value="1"/>
</dbReference>
<evidence type="ECO:0000256" key="1">
    <source>
        <dbReference type="ARBA" id="ARBA00022801"/>
    </source>
</evidence>
<dbReference type="OrthoDB" id="2152029at2759"/>
<dbReference type="GeneID" id="18871441"/>
<keyword evidence="3" id="KW-1185">Reference proteome</keyword>
<dbReference type="FunCoup" id="G3AKA1">
    <property type="interactions" value="27"/>
</dbReference>
<dbReference type="STRING" id="619300.G3AKA1"/>
<dbReference type="KEGG" id="spaa:SPAPADRAFT_50429"/>
<dbReference type="Pfam" id="PF10340">
    <property type="entry name" value="Say1_Mug180"/>
    <property type="match status" value="1"/>
</dbReference>
<reference evidence="2 3" key="1">
    <citation type="journal article" date="2011" name="Proc. Natl. Acad. Sci. U.S.A.">
        <title>Comparative genomics of xylose-fermenting fungi for enhanced biofuel production.</title>
        <authorList>
            <person name="Wohlbach D.J."/>
            <person name="Kuo A."/>
            <person name="Sato T.K."/>
            <person name="Potts K.M."/>
            <person name="Salamov A.A."/>
            <person name="LaButti K.M."/>
            <person name="Sun H."/>
            <person name="Clum A."/>
            <person name="Pangilinan J.L."/>
            <person name="Lindquist E.A."/>
            <person name="Lucas S."/>
            <person name="Lapidus A."/>
            <person name="Jin M."/>
            <person name="Gunawan C."/>
            <person name="Balan V."/>
            <person name="Dale B.E."/>
            <person name="Jeffries T.W."/>
            <person name="Zinkel R."/>
            <person name="Barry K.W."/>
            <person name="Grigoriev I.V."/>
            <person name="Gasch A.P."/>
        </authorList>
    </citation>
    <scope>NUCLEOTIDE SEQUENCE [LARGE SCALE GENOMIC DNA]</scope>
    <source>
        <strain evidence="3">NRRL Y-27907 / 11-Y1</strain>
    </source>
</reference>
<gene>
    <name evidence="2" type="ORF">SPAPADRAFT_50429</name>
</gene>
<dbReference type="Proteomes" id="UP000000709">
    <property type="component" value="Unassembled WGS sequence"/>
</dbReference>